<dbReference type="OrthoDB" id="297496at2759"/>
<protein>
    <submittedName>
        <fullName evidence="1">Uncharacterized protein</fullName>
    </submittedName>
</protein>
<organism evidence="1 2">
    <name type="scientific">Ancylostoma ceylanicum</name>
    <dbReference type="NCBI Taxonomy" id="53326"/>
    <lineage>
        <taxon>Eukaryota</taxon>
        <taxon>Metazoa</taxon>
        <taxon>Ecdysozoa</taxon>
        <taxon>Nematoda</taxon>
        <taxon>Chromadorea</taxon>
        <taxon>Rhabditida</taxon>
        <taxon>Rhabditina</taxon>
        <taxon>Rhabditomorpha</taxon>
        <taxon>Strongyloidea</taxon>
        <taxon>Ancylostomatidae</taxon>
        <taxon>Ancylostomatinae</taxon>
        <taxon>Ancylostoma</taxon>
    </lineage>
</organism>
<accession>A0A016VUD9</accession>
<dbReference type="EMBL" id="JARK01001340">
    <property type="protein sequence ID" value="EYC31005.1"/>
    <property type="molecule type" value="Genomic_DNA"/>
</dbReference>
<comment type="caution">
    <text evidence="1">The sequence shown here is derived from an EMBL/GenBank/DDBJ whole genome shotgun (WGS) entry which is preliminary data.</text>
</comment>
<gene>
    <name evidence="1" type="primary">Acey_s0004.g1897</name>
    <name evidence="1" type="synonym">Acey-twk-42</name>
    <name evidence="1" type="ORF">Y032_0004g1897</name>
</gene>
<name>A0A016VUD9_9BILA</name>
<evidence type="ECO:0000313" key="1">
    <source>
        <dbReference type="EMBL" id="EYC31005.1"/>
    </source>
</evidence>
<dbReference type="Proteomes" id="UP000024635">
    <property type="component" value="Unassembled WGS sequence"/>
</dbReference>
<keyword evidence="2" id="KW-1185">Reference proteome</keyword>
<proteinExistence type="predicted"/>
<reference evidence="2" key="1">
    <citation type="journal article" date="2015" name="Nat. Genet.">
        <title>The genome and transcriptome of the zoonotic hookworm Ancylostoma ceylanicum identify infection-specific gene families.</title>
        <authorList>
            <person name="Schwarz E.M."/>
            <person name="Hu Y."/>
            <person name="Antoshechkin I."/>
            <person name="Miller M.M."/>
            <person name="Sternberg P.W."/>
            <person name="Aroian R.V."/>
        </authorList>
    </citation>
    <scope>NUCLEOTIDE SEQUENCE</scope>
    <source>
        <strain evidence="2">HY135</strain>
    </source>
</reference>
<dbReference type="AlphaFoldDB" id="A0A016VUD9"/>
<evidence type="ECO:0000313" key="2">
    <source>
        <dbReference type="Proteomes" id="UP000024635"/>
    </source>
</evidence>
<sequence length="113" mass="12300">MKMDNWWKAVVVDGGHLAIAEADGVDMGEDHSFGCVVACCSLLEAWLQLAVNVLSQDAPKRFESLPAPKDVLESRGGAVREVPPSSYSLVRSTFDVQVCGEPYMIFVSLLREG</sequence>